<accession>A0A2R4ALQ5</accession>
<dbReference type="EMBL" id="MG676224">
    <property type="protein sequence ID" value="AVR75983.1"/>
    <property type="molecule type" value="Genomic_DNA"/>
</dbReference>
<sequence length="113" mass="12774">MQQEQLQIPVGSQVLVTTDNWFYAPDGRCYRAATGKLIAILDDSILGIKTNRNSTNWYAQVGNLLIAGCQIHYAMRLNKPMDTQAMVPDFREVDGKVEYFERPSVIYDAGDNE</sequence>
<organism evidence="1 2">
    <name type="scientific">Aeromonas phage AhSzq-1</name>
    <dbReference type="NCBI Taxonomy" id="2138298"/>
    <lineage>
        <taxon>Viruses</taxon>
        <taxon>Duplodnaviria</taxon>
        <taxon>Heunggongvirae</taxon>
        <taxon>Uroviricota</taxon>
        <taxon>Caudoviricetes</taxon>
        <taxon>Demerecviridae</taxon>
        <taxon>Shenzhenvirus</taxon>
        <taxon>Shenzhenvirus AhSzq1</taxon>
    </lineage>
</organism>
<name>A0A2R4ALQ5_9CAUD</name>
<proteinExistence type="predicted"/>
<dbReference type="Proteomes" id="UP000244741">
    <property type="component" value="Segment"/>
</dbReference>
<gene>
    <name evidence="1" type="ORF">AhSzq1_90</name>
</gene>
<evidence type="ECO:0000313" key="2">
    <source>
        <dbReference type="Proteomes" id="UP000244741"/>
    </source>
</evidence>
<keyword evidence="2" id="KW-1185">Reference proteome</keyword>
<protein>
    <submittedName>
        <fullName evidence="1">Uncharacterized protein</fullName>
    </submittedName>
</protein>
<evidence type="ECO:0000313" key="1">
    <source>
        <dbReference type="EMBL" id="AVR75983.1"/>
    </source>
</evidence>
<reference evidence="1 2" key="1">
    <citation type="submission" date="2017-12" db="EMBL/GenBank/DDBJ databases">
        <title>Genomic characterization of T5-related Aeromonas hydrophila phages AhSzq-1 and AhSzw-1 and proposal to be two new species.</title>
        <authorList>
            <person name="Chen L."/>
            <person name="Yuan S."/>
            <person name="Ma Y."/>
        </authorList>
    </citation>
    <scope>NUCLEOTIDE SEQUENCE [LARGE SCALE GENOMIC DNA]</scope>
    <source>
        <strain evidence="1">Seawater</strain>
    </source>
</reference>